<dbReference type="PANTHER" id="PTHR22939">
    <property type="entry name" value="SERINE PROTEASE FAMILY S1C HTRA-RELATED"/>
    <property type="match status" value="1"/>
</dbReference>
<proteinExistence type="inferred from homology"/>
<dbReference type="PANTHER" id="PTHR22939:SF129">
    <property type="entry name" value="SERINE PROTEASE HTRA2, MITOCHONDRIAL"/>
    <property type="match status" value="1"/>
</dbReference>
<dbReference type="InterPro" id="IPR009003">
    <property type="entry name" value="Peptidase_S1_PA"/>
</dbReference>
<name>A0ABM4W7P0_COFAR</name>
<comment type="similarity">
    <text evidence="1">Belongs to the peptidase S1C family.</text>
</comment>
<dbReference type="Pfam" id="PF13365">
    <property type="entry name" value="Trypsin_2"/>
    <property type="match status" value="1"/>
</dbReference>
<accession>A0ABM4W7P0</accession>
<dbReference type="InterPro" id="IPR001940">
    <property type="entry name" value="Peptidase_S1C"/>
</dbReference>
<evidence type="ECO:0000256" key="1">
    <source>
        <dbReference type="ARBA" id="ARBA00010541"/>
    </source>
</evidence>
<gene>
    <name evidence="3" type="primary">LOC113718816</name>
</gene>
<sequence>MLTFLETNGKHTSIGCGTIIRCEGNHYTVLSCEHIFNPIEKIYARSFDGGKYKVGVLFMDKQSDISTVRIVSEVPLEVATLGDSTKLLPGTMVGALGCPLGLPNTFTAGVVSSVGRKSFELQHVDFQGYLKEVIVMDIVLSNGNSGGPRINLDGEVVGVNSRGIRRFYERGLARINRLGFAIPIEYVCKMLDTVSREGGIRRRLLGLQTRDLTTERIAQLKRLEKYKFLGKKAILFF</sequence>
<reference evidence="3" key="1">
    <citation type="submission" date="2025-08" db="UniProtKB">
        <authorList>
            <consortium name="RefSeq"/>
        </authorList>
    </citation>
    <scope>IDENTIFICATION</scope>
    <source>
        <tissue evidence="3">Leaves</tissue>
    </source>
</reference>
<evidence type="ECO:0000313" key="3">
    <source>
        <dbReference type="RefSeq" id="XP_071927809.1"/>
    </source>
</evidence>
<dbReference type="Proteomes" id="UP001652660">
    <property type="component" value="Chromosome 11e"/>
</dbReference>
<dbReference type="GeneID" id="113718816"/>
<protein>
    <submittedName>
        <fullName evidence="3">Protease Do-like 14</fullName>
    </submittedName>
</protein>
<organism evidence="2 3">
    <name type="scientific">Coffea arabica</name>
    <name type="common">Arabian coffee</name>
    <dbReference type="NCBI Taxonomy" id="13443"/>
    <lineage>
        <taxon>Eukaryota</taxon>
        <taxon>Viridiplantae</taxon>
        <taxon>Streptophyta</taxon>
        <taxon>Embryophyta</taxon>
        <taxon>Tracheophyta</taxon>
        <taxon>Spermatophyta</taxon>
        <taxon>Magnoliopsida</taxon>
        <taxon>eudicotyledons</taxon>
        <taxon>Gunneridae</taxon>
        <taxon>Pentapetalae</taxon>
        <taxon>asterids</taxon>
        <taxon>lamiids</taxon>
        <taxon>Gentianales</taxon>
        <taxon>Rubiaceae</taxon>
        <taxon>Ixoroideae</taxon>
        <taxon>Gardenieae complex</taxon>
        <taxon>Bertiereae - Coffeeae clade</taxon>
        <taxon>Coffeeae</taxon>
        <taxon>Coffea</taxon>
    </lineage>
</organism>
<dbReference type="Gene3D" id="2.40.10.120">
    <property type="match status" value="1"/>
</dbReference>
<dbReference type="RefSeq" id="XP_071927809.1">
    <property type="nucleotide sequence ID" value="XM_072071708.1"/>
</dbReference>
<dbReference type="SUPFAM" id="SSF50494">
    <property type="entry name" value="Trypsin-like serine proteases"/>
    <property type="match status" value="1"/>
</dbReference>
<evidence type="ECO:0000313" key="2">
    <source>
        <dbReference type="Proteomes" id="UP001652660"/>
    </source>
</evidence>
<dbReference type="PRINTS" id="PR00834">
    <property type="entry name" value="PROTEASES2C"/>
</dbReference>
<keyword evidence="2" id="KW-1185">Reference proteome</keyword>